<dbReference type="GO" id="GO:0012505">
    <property type="term" value="C:endomembrane system"/>
    <property type="evidence" value="ECO:0007669"/>
    <property type="project" value="UniProtKB-ARBA"/>
</dbReference>
<comment type="subcellular location">
    <subcellularLocation>
        <location evidence="1">Golgi apparatus membrane</location>
        <topology evidence="1">Peripheral membrane protein</topology>
        <orientation evidence="1">Cytoplasmic side</orientation>
    </subcellularLocation>
</comment>
<protein>
    <recommendedName>
        <fullName evidence="7">GPP34 family phosphoprotein</fullName>
    </recommendedName>
</protein>
<keyword evidence="3" id="KW-0446">Lipid-binding</keyword>
<keyword evidence="4" id="KW-0472">Membrane</keyword>
<proteinExistence type="predicted"/>
<dbReference type="InterPro" id="IPR008628">
    <property type="entry name" value="GPP34-like"/>
</dbReference>
<keyword evidence="2" id="KW-0333">Golgi apparatus</keyword>
<dbReference type="GO" id="GO:0070273">
    <property type="term" value="F:phosphatidylinositol-4-phosphate binding"/>
    <property type="evidence" value="ECO:0007669"/>
    <property type="project" value="InterPro"/>
</dbReference>
<reference evidence="5 6" key="1">
    <citation type="submission" date="2013-06" db="EMBL/GenBank/DDBJ databases">
        <authorList>
            <person name="Weinstock G."/>
            <person name="Sodergren E."/>
            <person name="Lobos E.A."/>
            <person name="Fulton L."/>
            <person name="Fulton R."/>
            <person name="Courtney L."/>
            <person name="Fronick C."/>
            <person name="O'Laughlin M."/>
            <person name="Godfrey J."/>
            <person name="Wilson R.M."/>
            <person name="Miner T."/>
            <person name="Farmer C."/>
            <person name="Delehaunty K."/>
            <person name="Cordes M."/>
            <person name="Minx P."/>
            <person name="Tomlinson C."/>
            <person name="Chen J."/>
            <person name="Wollam A."/>
            <person name="Pepin K.H."/>
            <person name="Bhonagiri V."/>
            <person name="Zhang X."/>
            <person name="Warren W."/>
            <person name="Mitreva M."/>
            <person name="Mardis E.R."/>
            <person name="Wilson R.K."/>
        </authorList>
    </citation>
    <scope>NUCLEOTIDE SEQUENCE [LARGE SCALE GENOMIC DNA]</scope>
    <source>
        <strain evidence="5 6">F0510</strain>
    </source>
</reference>
<comment type="caution">
    <text evidence="5">The sequence shown here is derived from an EMBL/GenBank/DDBJ whole genome shotgun (WGS) entry which is preliminary data.</text>
</comment>
<evidence type="ECO:0008006" key="7">
    <source>
        <dbReference type="Google" id="ProtNLM"/>
    </source>
</evidence>
<dbReference type="InterPro" id="IPR038261">
    <property type="entry name" value="GPP34-like_sf"/>
</dbReference>
<organism evidence="5 6">
    <name type="scientific">Actinomyces johnsonii F0510</name>
    <dbReference type="NCBI Taxonomy" id="1227262"/>
    <lineage>
        <taxon>Bacteria</taxon>
        <taxon>Bacillati</taxon>
        <taxon>Actinomycetota</taxon>
        <taxon>Actinomycetes</taxon>
        <taxon>Actinomycetales</taxon>
        <taxon>Actinomycetaceae</taxon>
        <taxon>Actinomyces</taxon>
    </lineage>
</organism>
<evidence type="ECO:0000313" key="5">
    <source>
        <dbReference type="EMBL" id="ERH17822.1"/>
    </source>
</evidence>
<dbReference type="EMBL" id="AWSD01000256">
    <property type="protein sequence ID" value="ERH17822.1"/>
    <property type="molecule type" value="Genomic_DNA"/>
</dbReference>
<evidence type="ECO:0000313" key="6">
    <source>
        <dbReference type="Proteomes" id="UP000016498"/>
    </source>
</evidence>
<name>U1RH42_9ACTO</name>
<accession>U1RH42</accession>
<evidence type="ECO:0000256" key="1">
    <source>
        <dbReference type="ARBA" id="ARBA00004255"/>
    </source>
</evidence>
<dbReference type="PATRIC" id="fig|1227262.3.peg.1911"/>
<sequence length="222" mass="23808">MNAMLICEELFLLLTKDSGKPESRMTYPTYGLTGALLTDLLLAGRISLTEDRSPHVYIVNSGPTGHPVLDWALTVLPAKDGKRFSSLVSWGKLNPTHRIAESLEAAGTIRIHTGGLFGSFNPTYPTLDPIPERQLRERIDGALRGVQPPTGPDVALLAILQALNIAPVVLPQQETGLSRGELKRRIKEVSGENPVGRAVQRAVDATTMAIIAATSAAVVSTN</sequence>
<dbReference type="Gene3D" id="1.10.3630.10">
    <property type="entry name" value="yeast vps74-n-term truncation variant domain like"/>
    <property type="match status" value="1"/>
</dbReference>
<dbReference type="HOGENOM" id="CLU_107076_0_0_11"/>
<dbReference type="GO" id="GO:0005737">
    <property type="term" value="C:cytoplasm"/>
    <property type="evidence" value="ECO:0007669"/>
    <property type="project" value="UniProtKB-ARBA"/>
</dbReference>
<dbReference type="Proteomes" id="UP000016498">
    <property type="component" value="Unassembled WGS sequence"/>
</dbReference>
<dbReference type="Pfam" id="PF05719">
    <property type="entry name" value="GPP34"/>
    <property type="match status" value="1"/>
</dbReference>
<gene>
    <name evidence="5" type="ORF">HMPREF1549_02333</name>
</gene>
<dbReference type="AlphaFoldDB" id="U1RH42"/>
<evidence type="ECO:0000256" key="2">
    <source>
        <dbReference type="ARBA" id="ARBA00023034"/>
    </source>
</evidence>
<evidence type="ECO:0000256" key="4">
    <source>
        <dbReference type="ARBA" id="ARBA00023136"/>
    </source>
</evidence>
<evidence type="ECO:0000256" key="3">
    <source>
        <dbReference type="ARBA" id="ARBA00023121"/>
    </source>
</evidence>